<comment type="caution">
    <text evidence="2">The sequence shown here is derived from an EMBL/GenBank/DDBJ whole genome shotgun (WGS) entry which is preliminary data.</text>
</comment>
<organism evidence="2">
    <name type="scientific">marine sediment metagenome</name>
    <dbReference type="NCBI Taxonomy" id="412755"/>
    <lineage>
        <taxon>unclassified sequences</taxon>
        <taxon>metagenomes</taxon>
        <taxon>ecological metagenomes</taxon>
    </lineage>
</organism>
<dbReference type="InterPro" id="IPR045572">
    <property type="entry name" value="RE_endonuc_C"/>
</dbReference>
<sequence>ETKGVKDSYKLRNEEADKLKCAKRHFQELNVDFKVVVEAREV</sequence>
<dbReference type="AlphaFoldDB" id="X1AJ41"/>
<evidence type="ECO:0000313" key="2">
    <source>
        <dbReference type="EMBL" id="GAG72623.1"/>
    </source>
</evidence>
<feature type="non-terminal residue" evidence="2">
    <location>
        <position position="1"/>
    </location>
</feature>
<protein>
    <recommendedName>
        <fullName evidence="1">Type III restriction enzyme C-terminal endonuclease domain-containing protein</fullName>
    </recommendedName>
</protein>
<name>X1AJ41_9ZZZZ</name>
<feature type="domain" description="Type III restriction enzyme C-terminal endonuclease" evidence="1">
    <location>
        <begin position="1"/>
        <end position="37"/>
    </location>
</feature>
<dbReference type="Pfam" id="PF19778">
    <property type="entry name" value="RE_endonuc"/>
    <property type="match status" value="1"/>
</dbReference>
<dbReference type="GO" id="GO:0015668">
    <property type="term" value="F:type III site-specific deoxyribonuclease activity"/>
    <property type="evidence" value="ECO:0007669"/>
    <property type="project" value="InterPro"/>
</dbReference>
<reference evidence="2" key="1">
    <citation type="journal article" date="2014" name="Front. Microbiol.">
        <title>High frequency of phylogenetically diverse reductive dehalogenase-homologous genes in deep subseafloor sedimentary metagenomes.</title>
        <authorList>
            <person name="Kawai M."/>
            <person name="Futagami T."/>
            <person name="Toyoda A."/>
            <person name="Takaki Y."/>
            <person name="Nishi S."/>
            <person name="Hori S."/>
            <person name="Arai W."/>
            <person name="Tsubouchi T."/>
            <person name="Morono Y."/>
            <person name="Uchiyama I."/>
            <person name="Ito T."/>
            <person name="Fujiyama A."/>
            <person name="Inagaki F."/>
            <person name="Takami H."/>
        </authorList>
    </citation>
    <scope>NUCLEOTIDE SEQUENCE</scope>
    <source>
        <strain evidence="2">Expedition CK06-06</strain>
    </source>
</reference>
<accession>X1AJ41</accession>
<proteinExistence type="predicted"/>
<dbReference type="EMBL" id="BART01001708">
    <property type="protein sequence ID" value="GAG72623.1"/>
    <property type="molecule type" value="Genomic_DNA"/>
</dbReference>
<gene>
    <name evidence="2" type="ORF">S01H4_05774</name>
</gene>
<evidence type="ECO:0000259" key="1">
    <source>
        <dbReference type="Pfam" id="PF19778"/>
    </source>
</evidence>